<dbReference type="NCBIfam" id="TIGR01554">
    <property type="entry name" value="major_cap_HK97"/>
    <property type="match status" value="1"/>
</dbReference>
<dbReference type="SUPFAM" id="SSF56563">
    <property type="entry name" value="Major capsid protein gp5"/>
    <property type="match status" value="1"/>
</dbReference>
<evidence type="ECO:0000256" key="1">
    <source>
        <dbReference type="ARBA" id="ARBA00004328"/>
    </source>
</evidence>
<name>A0ABN0ISG1_9STRE</name>
<dbReference type="EMBL" id="ALYM01000003">
    <property type="protein sequence ID" value="EMG25775.1"/>
    <property type="molecule type" value="Genomic_DNA"/>
</dbReference>
<evidence type="ECO:0000259" key="2">
    <source>
        <dbReference type="Pfam" id="PF05065"/>
    </source>
</evidence>
<dbReference type="RefSeq" id="WP_003108384.1">
    <property type="nucleotide sequence ID" value="NZ_ALYM01000003.1"/>
</dbReference>
<dbReference type="InterPro" id="IPR054612">
    <property type="entry name" value="Phage_capsid-like_C"/>
</dbReference>
<evidence type="ECO:0000313" key="4">
    <source>
        <dbReference type="Proteomes" id="UP000011769"/>
    </source>
</evidence>
<reference evidence="3 4" key="1">
    <citation type="journal article" date="2013" name="PLoS ONE">
        <title>Comparative Genomic Characterization of Three Streptococcus parauberis Strains in Fish Pathogen, as Assessed by Wide-Genome Analyses.</title>
        <authorList>
            <person name="Nho S.W."/>
            <person name="Hikima J."/>
            <person name="Park S.B."/>
            <person name="Jang H.B."/>
            <person name="Cha I.S."/>
            <person name="Yasuike M."/>
            <person name="Nakamura Y."/>
            <person name="Fujiwara A."/>
            <person name="Sano M."/>
            <person name="Kanai K."/>
            <person name="Kondo H."/>
            <person name="Hirono I."/>
            <person name="Takeyama H."/>
            <person name="Aoki T."/>
            <person name="Jung T.S."/>
        </authorList>
    </citation>
    <scope>NUCLEOTIDE SEQUENCE [LARGE SCALE GENOMIC DNA]</scope>
    <source>
        <strain evidence="3 4">KRS-02083</strain>
    </source>
</reference>
<comment type="caution">
    <text evidence="3">The sequence shown here is derived from an EMBL/GenBank/DDBJ whole genome shotgun (WGS) entry which is preliminary data.</text>
</comment>
<organism evidence="3 4">
    <name type="scientific">Streptococcus parauberis KRS-02083</name>
    <dbReference type="NCBI Taxonomy" id="1207545"/>
    <lineage>
        <taxon>Bacteria</taxon>
        <taxon>Bacillati</taxon>
        <taxon>Bacillota</taxon>
        <taxon>Bacilli</taxon>
        <taxon>Lactobacillales</taxon>
        <taxon>Streptococcaceae</taxon>
        <taxon>Streptococcus</taxon>
    </lineage>
</organism>
<dbReference type="Proteomes" id="UP000011769">
    <property type="component" value="Unassembled WGS sequence"/>
</dbReference>
<gene>
    <name evidence="3" type="ORF">SPJ1_1186</name>
</gene>
<comment type="subcellular location">
    <subcellularLocation>
        <location evidence="1">Virion</location>
    </subcellularLocation>
</comment>
<dbReference type="Pfam" id="PF05065">
    <property type="entry name" value="Phage_capsid"/>
    <property type="match status" value="1"/>
</dbReference>
<sequence length="395" mass="43222">MNKTVNELNVLWTQAGEKVETLNDKISNALADETMTAEQFKDLKDQRDNAKAIRDGYADQMVELQAVEVVKSEKKPLNKDEQDVKATFIKDFKNLIAGKYQNATTSTTGDVAGNGGLTIPQDIQTAIHTLVRQYDSLQEYVNVEKVSTLSGSRVFEKLSDITPLAELDEEGAVIGNLDDPQLSVVKYLIKRYAGISTVTNSLLKDTAENIMAWLSSWIAKKVVVTRNAKIIAQLSALPKKPTLAKWDDIKDMVGSLDPALQTTSIFLTNQSGFTALSKVKNAIGEYLMEDDVKSPTGKSIEGYAVKVVADKWLPKTGTKIPLYFGDLKQAITLFDRENMELLATNIGGGAFETDTNKVRVIDRFDVQPTDTDAVLAGSFTAIANQDGKITTVTGA</sequence>
<feature type="domain" description="Phage capsid-like C-terminal" evidence="2">
    <location>
        <begin position="115"/>
        <end position="378"/>
    </location>
</feature>
<keyword evidence="4" id="KW-1185">Reference proteome</keyword>
<evidence type="ECO:0000313" key="3">
    <source>
        <dbReference type="EMBL" id="EMG25775.1"/>
    </source>
</evidence>
<dbReference type="InterPro" id="IPR024455">
    <property type="entry name" value="Phage_capsid"/>
</dbReference>
<protein>
    <submittedName>
        <fullName evidence="3">Phage capsid protein</fullName>
    </submittedName>
</protein>
<proteinExistence type="predicted"/>
<accession>A0ABN0ISG1</accession>